<dbReference type="RefSeq" id="WP_016197216.1">
    <property type="nucleotide sequence ID" value="NZ_AQPN01000141.1"/>
</dbReference>
<comment type="caution">
    <text evidence="5">The sequence shown here is derived from an EMBL/GenBank/DDBJ whole genome shotgun (WGS) entry which is preliminary data.</text>
</comment>
<dbReference type="InterPro" id="IPR050445">
    <property type="entry name" value="Bact_polysacc_biosynth/exp"/>
</dbReference>
<reference evidence="5 6" key="1">
    <citation type="journal article" date="2013" name="Genome Announc.">
        <title>Draft Genome Sequence of Arcticibacter svalbardensis Strain MN12-7T, a Member of the Family Sphingobacteriaceae Isolated from an Arctic Soil Sample.</title>
        <authorList>
            <person name="Shivaji S."/>
            <person name="Ara S."/>
            <person name="Prasad S."/>
            <person name="Manasa B.P."/>
            <person name="Begum Z."/>
            <person name="Singh A."/>
            <person name="Kumar Pinnaka A."/>
        </authorList>
    </citation>
    <scope>NUCLEOTIDE SEQUENCE [LARGE SCALE GENOMIC DNA]</scope>
    <source>
        <strain evidence="5 6">MN12-7</strain>
    </source>
</reference>
<name>R9GME9_9SPHI</name>
<dbReference type="eggNOG" id="COG0489">
    <property type="taxonomic scope" value="Bacteria"/>
</dbReference>
<dbReference type="PANTHER" id="PTHR32309:SF13">
    <property type="entry name" value="FERRIC ENTEROBACTIN TRANSPORT PROTEIN FEPE"/>
    <property type="match status" value="1"/>
</dbReference>
<keyword evidence="3" id="KW-0175">Coiled coil</keyword>
<proteinExistence type="predicted"/>
<keyword evidence="4" id="KW-0472">Membrane</keyword>
<dbReference type="SUPFAM" id="SSF52540">
    <property type="entry name" value="P-loop containing nucleoside triphosphate hydrolases"/>
    <property type="match status" value="1"/>
</dbReference>
<keyword evidence="6" id="KW-1185">Reference proteome</keyword>
<accession>R9GME9</accession>
<keyword evidence="1" id="KW-0547">Nucleotide-binding</keyword>
<evidence type="ECO:0000256" key="3">
    <source>
        <dbReference type="SAM" id="Coils"/>
    </source>
</evidence>
<dbReference type="GO" id="GO:0005524">
    <property type="term" value="F:ATP binding"/>
    <property type="evidence" value="ECO:0007669"/>
    <property type="project" value="UniProtKB-KW"/>
</dbReference>
<evidence type="ECO:0000256" key="1">
    <source>
        <dbReference type="ARBA" id="ARBA00022741"/>
    </source>
</evidence>
<dbReference type="EMBL" id="AQPN01000141">
    <property type="protein sequence ID" value="EOR92908.1"/>
    <property type="molecule type" value="Genomic_DNA"/>
</dbReference>
<evidence type="ECO:0000256" key="2">
    <source>
        <dbReference type="ARBA" id="ARBA00022840"/>
    </source>
</evidence>
<dbReference type="CDD" id="cd05387">
    <property type="entry name" value="BY-kinase"/>
    <property type="match status" value="1"/>
</dbReference>
<evidence type="ECO:0000256" key="4">
    <source>
        <dbReference type="SAM" id="Phobius"/>
    </source>
</evidence>
<dbReference type="eggNOG" id="COG3206">
    <property type="taxonomic scope" value="Bacteria"/>
</dbReference>
<keyword evidence="4" id="KW-1133">Transmembrane helix</keyword>
<dbReference type="PANTHER" id="PTHR32309">
    <property type="entry name" value="TYROSINE-PROTEIN KINASE"/>
    <property type="match status" value="1"/>
</dbReference>
<dbReference type="InterPro" id="IPR005702">
    <property type="entry name" value="Wzc-like_C"/>
</dbReference>
<feature type="coiled-coil region" evidence="3">
    <location>
        <begin position="271"/>
        <end position="298"/>
    </location>
</feature>
<protein>
    <recommendedName>
        <fullName evidence="7">Non-specific protein-tyrosine kinase</fullName>
    </recommendedName>
</protein>
<keyword evidence="4" id="KW-0812">Transmembrane</keyword>
<dbReference type="Proteomes" id="UP000014174">
    <property type="component" value="Unassembled WGS sequence"/>
</dbReference>
<evidence type="ECO:0000313" key="6">
    <source>
        <dbReference type="Proteomes" id="UP000014174"/>
    </source>
</evidence>
<dbReference type="InterPro" id="IPR027417">
    <property type="entry name" value="P-loop_NTPase"/>
</dbReference>
<gene>
    <name evidence="5" type="ORF">ADIARSV_3996</name>
</gene>
<evidence type="ECO:0000313" key="5">
    <source>
        <dbReference type="EMBL" id="EOR92908.1"/>
    </source>
</evidence>
<evidence type="ECO:0008006" key="7">
    <source>
        <dbReference type="Google" id="ProtNLM"/>
    </source>
</evidence>
<feature type="transmembrane region" description="Helical" evidence="4">
    <location>
        <begin position="31"/>
        <end position="52"/>
    </location>
</feature>
<keyword evidence="2" id="KW-0067">ATP-binding</keyword>
<dbReference type="PATRIC" id="fig|1150600.3.peg.3958"/>
<organism evidence="5 6">
    <name type="scientific">Arcticibacter svalbardensis MN12-7</name>
    <dbReference type="NCBI Taxonomy" id="1150600"/>
    <lineage>
        <taxon>Bacteria</taxon>
        <taxon>Pseudomonadati</taxon>
        <taxon>Bacteroidota</taxon>
        <taxon>Sphingobacteriia</taxon>
        <taxon>Sphingobacteriales</taxon>
        <taxon>Sphingobacteriaceae</taxon>
        <taxon>Arcticibacter</taxon>
    </lineage>
</organism>
<dbReference type="OrthoDB" id="9794577at2"/>
<dbReference type="Gene3D" id="3.40.50.300">
    <property type="entry name" value="P-loop containing nucleotide triphosphate hydrolases"/>
    <property type="match status" value="1"/>
</dbReference>
<dbReference type="AlphaFoldDB" id="R9GME9"/>
<sequence>MKYKQLPYTSFGDNNVENPNKVVRESLNKYLYHWPLFFLSILICVSAAILYIKNDIPVYSIQAKLSIKDDQKSSSTAKAALQELDILKSPKIIENEVAIIKSRPLMEQVVNQLHLWVNYKTRINYSYRDLYEESPVQFELLTPVKKIKTRTFDITIKDASNFILKNEDGSSVSYAFNTPLKNELGTWILKPTAEIEKYIGKEVQINIEKPEKVVTAYQQLITVTLDKTAPIVGLQMSDEVPERGLAILNALISAYQVSNIKDKNKETQSTLKFIDNRLASLTGELTDVEKDVENYKSSIGLTDISSQSQLYLDNVQTNESKLNEVNIQLNVINGIERYVNSSNSSTAPATLGIADPGLVSLVEQLTRLQLQRNRLLATTPEENPIFAPINSQIHSTKEAIKSKVDGIKSSYLTTRKQLQSFNSGIESSIKHIPGQERQYVSIKRQQGIKENLYVYLLQKREEVALSYASTLTDARTVEEPYYDEPKSNKKYPIALALLGGLLLPIGLIAGRNTIKNVVLTKNELEMATGVPVICELSHSESKAPIVVLNRASYAIGEQMRALRTNLLQVNNRKGKAKVTLFTSSIAGEGKSFVTSNIGASLAASGKKTIILELDLRKPKITGIFNLDNEQPGLSDLLNGEATKEEVIQPSGVHPNLFVMKSGPIPFNPSELLESTEMEVLLNELRFEFDNILIDSPPLRLVTDALILAPLCDICLYMVRHNYTSKSELDFIQEVYRAKKLPNMHLVFNGVHMDQRYGYSVDYGYFADSDKPSIVSSLFKNFGTRF</sequence>
<dbReference type="NCBIfam" id="TIGR01007">
    <property type="entry name" value="eps_fam"/>
    <property type="match status" value="1"/>
</dbReference>
<dbReference type="GO" id="GO:0004715">
    <property type="term" value="F:non-membrane spanning protein tyrosine kinase activity"/>
    <property type="evidence" value="ECO:0007669"/>
    <property type="project" value="UniProtKB-EC"/>
</dbReference>
<dbReference type="STRING" id="1150600.ADIARSV_3996"/>
<dbReference type="GO" id="GO:0005886">
    <property type="term" value="C:plasma membrane"/>
    <property type="evidence" value="ECO:0007669"/>
    <property type="project" value="TreeGrafter"/>
</dbReference>